<evidence type="ECO:0000313" key="8">
    <source>
        <dbReference type="EMBL" id="SHG84317.1"/>
    </source>
</evidence>
<comment type="catalytic activity">
    <reaction evidence="6">
        <text>an aromatic L-alpha-amino acid + 2-oxoglutarate = an aromatic oxo-acid + L-glutamate</text>
        <dbReference type="Rhea" id="RHEA:17533"/>
        <dbReference type="ChEBI" id="CHEBI:16810"/>
        <dbReference type="ChEBI" id="CHEBI:29985"/>
        <dbReference type="ChEBI" id="CHEBI:73309"/>
        <dbReference type="ChEBI" id="CHEBI:84824"/>
        <dbReference type="EC" id="2.6.1.57"/>
    </reaction>
</comment>
<evidence type="ECO:0000256" key="5">
    <source>
        <dbReference type="ARBA" id="ARBA00022898"/>
    </source>
</evidence>
<dbReference type="InterPro" id="IPR024892">
    <property type="entry name" value="ArAT"/>
</dbReference>
<evidence type="ECO:0000256" key="6">
    <source>
        <dbReference type="HAMAP-Rule" id="MF_01513"/>
    </source>
</evidence>
<sequence>MVSARPAVQALPAYKPGRNPADLARELGVDRAVKLASNEVPFPPLPAVVQALSATAGETYRYPDNGAAVLTRALAEHYDVDPVQVVPGCGAVMLCQQLAQSFNDPGTAIAFAWRSFEMYPLLAQVAGARSLQVPLVPSRPGGSPDTHDLDALAAVVDDDTRLLFVCNPNNPTSTAVRRAELERFLDRVPESVLVVLDEAYREFVTDPDVPDGLELMRGRPNVAVLRTFSKAWGLAGLRVGYLVAEDPAVADAVRRTHVPFSVSSLAQAAAVAALASADEVGRRVAAVVAERDRLTAALRERGHEVPDSQANFVWLPLGEPTAEVAAALEGRGVITRPFAGEGIRVTVGTPEEDDVFLAALDEVTTGASGAAGDDVRTGAPVG</sequence>
<dbReference type="EMBL" id="FQVX01000003">
    <property type="protein sequence ID" value="SHG84317.1"/>
    <property type="molecule type" value="Genomic_DNA"/>
</dbReference>
<reference evidence="8 9" key="1">
    <citation type="submission" date="2016-11" db="EMBL/GenBank/DDBJ databases">
        <authorList>
            <person name="Jaros S."/>
            <person name="Januszkiewicz K."/>
            <person name="Wedrychowicz H."/>
        </authorList>
    </citation>
    <scope>NUCLEOTIDE SEQUENCE [LARGE SCALE GENOMIC DNA]</scope>
    <source>
        <strain evidence="8 9">DSM 45408</strain>
    </source>
</reference>
<dbReference type="InterPro" id="IPR015421">
    <property type="entry name" value="PyrdxlP-dep_Trfase_major"/>
</dbReference>
<dbReference type="GO" id="GO:0000105">
    <property type="term" value="P:L-histidine biosynthetic process"/>
    <property type="evidence" value="ECO:0007669"/>
    <property type="project" value="InterPro"/>
</dbReference>
<proteinExistence type="inferred from homology"/>
<feature type="domain" description="Aminotransferase class I/classII large" evidence="7">
    <location>
        <begin position="33"/>
        <end position="360"/>
    </location>
</feature>
<protein>
    <recommendedName>
        <fullName evidence="6">Aromatic amino acid aminotransferase</fullName>
        <shortName evidence="6">ArAT</shortName>
        <ecNumber evidence="6">2.6.1.57</ecNumber>
    </recommendedName>
</protein>
<keyword evidence="5 6" id="KW-0663">Pyridoxal phosphate</keyword>
<dbReference type="InterPro" id="IPR050106">
    <property type="entry name" value="HistidinolP_aminotransfase"/>
</dbReference>
<comment type="subunit">
    <text evidence="2 6">Homodimer.</text>
</comment>
<dbReference type="InterPro" id="IPR015422">
    <property type="entry name" value="PyrdxlP-dep_Trfase_small"/>
</dbReference>
<dbReference type="EC" id="2.6.1.57" evidence="6"/>
<comment type="cofactor">
    <cofactor evidence="1 6">
        <name>pyridoxal 5'-phosphate</name>
        <dbReference type="ChEBI" id="CHEBI:597326"/>
    </cofactor>
</comment>
<evidence type="ECO:0000259" key="7">
    <source>
        <dbReference type="Pfam" id="PF00155"/>
    </source>
</evidence>
<dbReference type="PANTHER" id="PTHR43643">
    <property type="entry name" value="HISTIDINOL-PHOSPHATE AMINOTRANSFERASE 2"/>
    <property type="match status" value="1"/>
</dbReference>
<gene>
    <name evidence="6" type="primary">pat</name>
    <name evidence="8" type="ORF">SAMN05444351_3403</name>
</gene>
<dbReference type="GO" id="GO:0004400">
    <property type="term" value="F:histidinol-phosphate transaminase activity"/>
    <property type="evidence" value="ECO:0007669"/>
    <property type="project" value="InterPro"/>
</dbReference>
<evidence type="ECO:0000256" key="3">
    <source>
        <dbReference type="ARBA" id="ARBA00022576"/>
    </source>
</evidence>
<evidence type="ECO:0000313" key="9">
    <source>
        <dbReference type="Proteomes" id="UP000184471"/>
    </source>
</evidence>
<keyword evidence="3 6" id="KW-0032">Aminotransferase</keyword>
<dbReference type="InterPro" id="IPR001917">
    <property type="entry name" value="Aminotrans_II_pyridoxalP_BS"/>
</dbReference>
<dbReference type="NCBIfam" id="TIGR01141">
    <property type="entry name" value="hisC"/>
    <property type="match status" value="1"/>
</dbReference>
<dbReference type="CDD" id="cd00609">
    <property type="entry name" value="AAT_like"/>
    <property type="match status" value="1"/>
</dbReference>
<evidence type="ECO:0000256" key="2">
    <source>
        <dbReference type="ARBA" id="ARBA00011738"/>
    </source>
</evidence>
<comment type="function">
    <text evidence="6">Aminotransferase that catalyzes the conversion of aromatic amino acids and 2-oxoglutarate into corresponding aromatic oxo acids and L-glutamate.</text>
</comment>
<dbReference type="SUPFAM" id="SSF53383">
    <property type="entry name" value="PLP-dependent transferases"/>
    <property type="match status" value="1"/>
</dbReference>
<evidence type="ECO:0000256" key="1">
    <source>
        <dbReference type="ARBA" id="ARBA00001933"/>
    </source>
</evidence>
<evidence type="ECO:0000256" key="4">
    <source>
        <dbReference type="ARBA" id="ARBA00022679"/>
    </source>
</evidence>
<dbReference type="HAMAP" id="MF_01023">
    <property type="entry name" value="HisC_aminotrans_2"/>
    <property type="match status" value="1"/>
</dbReference>
<dbReference type="InterPro" id="IPR015424">
    <property type="entry name" value="PyrdxlP-dep_Trfase"/>
</dbReference>
<dbReference type="AlphaFoldDB" id="A0A1M5N4E0"/>
<accession>A0A1M5N4E0</accession>
<keyword evidence="9" id="KW-1185">Reference proteome</keyword>
<dbReference type="GO" id="GO:0008793">
    <property type="term" value="F:aromatic-amino-acid transaminase activity"/>
    <property type="evidence" value="ECO:0007669"/>
    <property type="project" value="UniProtKB-UniRule"/>
</dbReference>
<dbReference type="HAMAP" id="MF_01513">
    <property type="entry name" value="Phe_aminotrans_2"/>
    <property type="match status" value="1"/>
</dbReference>
<organism evidence="8 9">
    <name type="scientific">Geodermatophilus nigrescens</name>
    <dbReference type="NCBI Taxonomy" id="1070870"/>
    <lineage>
        <taxon>Bacteria</taxon>
        <taxon>Bacillati</taxon>
        <taxon>Actinomycetota</taxon>
        <taxon>Actinomycetes</taxon>
        <taxon>Geodermatophilales</taxon>
        <taxon>Geodermatophilaceae</taxon>
        <taxon>Geodermatophilus</taxon>
    </lineage>
</organism>
<dbReference type="PANTHER" id="PTHR43643:SF3">
    <property type="entry name" value="HISTIDINOL-PHOSPHATE AMINOTRANSFERASE"/>
    <property type="match status" value="1"/>
</dbReference>
<dbReference type="OrthoDB" id="9809616at2"/>
<dbReference type="Pfam" id="PF00155">
    <property type="entry name" value="Aminotran_1_2"/>
    <property type="match status" value="1"/>
</dbReference>
<dbReference type="InterPro" id="IPR005861">
    <property type="entry name" value="HisP_aminotrans"/>
</dbReference>
<feature type="modified residue" description="N6-(pyridoxal phosphate)lysine" evidence="6">
    <location>
        <position position="230"/>
    </location>
</feature>
<dbReference type="NCBIfam" id="NF002878">
    <property type="entry name" value="PRK03321.1"/>
    <property type="match status" value="1"/>
</dbReference>
<dbReference type="Gene3D" id="3.40.640.10">
    <property type="entry name" value="Type I PLP-dependent aspartate aminotransferase-like (Major domain)"/>
    <property type="match status" value="1"/>
</dbReference>
<dbReference type="PROSITE" id="PS00599">
    <property type="entry name" value="AA_TRANSFER_CLASS_2"/>
    <property type="match status" value="1"/>
</dbReference>
<comment type="similarity">
    <text evidence="6">Belongs to the class-II pyridoxal-phosphate-dependent aminotransferase family.</text>
</comment>
<dbReference type="GO" id="GO:0030170">
    <property type="term" value="F:pyridoxal phosphate binding"/>
    <property type="evidence" value="ECO:0007669"/>
    <property type="project" value="UniProtKB-UniRule"/>
</dbReference>
<name>A0A1M5N4E0_9ACTN</name>
<dbReference type="Proteomes" id="UP000184471">
    <property type="component" value="Unassembled WGS sequence"/>
</dbReference>
<dbReference type="STRING" id="1070870.SAMN05444351_3403"/>
<keyword evidence="4 6" id="KW-0808">Transferase</keyword>
<dbReference type="Gene3D" id="3.90.1150.10">
    <property type="entry name" value="Aspartate Aminotransferase, domain 1"/>
    <property type="match status" value="1"/>
</dbReference>
<dbReference type="InterPro" id="IPR004839">
    <property type="entry name" value="Aminotransferase_I/II_large"/>
</dbReference>